<feature type="domain" description="N-acetyltransferase" evidence="4">
    <location>
        <begin position="11"/>
        <end position="178"/>
    </location>
</feature>
<protein>
    <submittedName>
        <fullName evidence="5">N-acetyltransferase</fullName>
    </submittedName>
</protein>
<comment type="caution">
    <text evidence="5">The sequence shown here is derived from an EMBL/GenBank/DDBJ whole genome shotgun (WGS) entry which is preliminary data.</text>
</comment>
<evidence type="ECO:0000259" key="4">
    <source>
        <dbReference type="PROSITE" id="PS51186"/>
    </source>
</evidence>
<dbReference type="AlphaFoldDB" id="A0A2U1TF41"/>
<accession>A0A2U1TF41</accession>
<gene>
    <name evidence="5" type="ORF">DF223_05560</name>
</gene>
<evidence type="ECO:0000313" key="5">
    <source>
        <dbReference type="EMBL" id="PWC07515.1"/>
    </source>
</evidence>
<evidence type="ECO:0000256" key="3">
    <source>
        <dbReference type="ARBA" id="ARBA00038502"/>
    </source>
</evidence>
<dbReference type="RefSeq" id="WP_108962479.1">
    <property type="nucleotide sequence ID" value="NZ_QEFB01000004.1"/>
</dbReference>
<dbReference type="Proteomes" id="UP000244962">
    <property type="component" value="Unassembled WGS sequence"/>
</dbReference>
<dbReference type="SUPFAM" id="SSF55729">
    <property type="entry name" value="Acyl-CoA N-acyltransferases (Nat)"/>
    <property type="match status" value="1"/>
</dbReference>
<dbReference type="InterPro" id="IPR051531">
    <property type="entry name" value="N-acetyltransferase"/>
</dbReference>
<dbReference type="Gene3D" id="3.40.630.30">
    <property type="match status" value="1"/>
</dbReference>
<dbReference type="GO" id="GO:0005737">
    <property type="term" value="C:cytoplasm"/>
    <property type="evidence" value="ECO:0007669"/>
    <property type="project" value="TreeGrafter"/>
</dbReference>
<dbReference type="GO" id="GO:0008999">
    <property type="term" value="F:protein-N-terminal-alanine acetyltransferase activity"/>
    <property type="evidence" value="ECO:0007669"/>
    <property type="project" value="TreeGrafter"/>
</dbReference>
<evidence type="ECO:0000256" key="1">
    <source>
        <dbReference type="ARBA" id="ARBA00022679"/>
    </source>
</evidence>
<dbReference type="PANTHER" id="PTHR43792">
    <property type="entry name" value="GNAT FAMILY, PUTATIVE (AFU_ORTHOLOGUE AFUA_3G00765)-RELATED-RELATED"/>
    <property type="match status" value="1"/>
</dbReference>
<organism evidence="5 6">
    <name type="scientific">Mycetocola zhujimingii</name>
    <dbReference type="NCBI Taxonomy" id="2079792"/>
    <lineage>
        <taxon>Bacteria</taxon>
        <taxon>Bacillati</taxon>
        <taxon>Actinomycetota</taxon>
        <taxon>Actinomycetes</taxon>
        <taxon>Micrococcales</taxon>
        <taxon>Microbacteriaceae</taxon>
        <taxon>Mycetocola</taxon>
    </lineage>
</organism>
<dbReference type="InterPro" id="IPR016181">
    <property type="entry name" value="Acyl_CoA_acyltransferase"/>
</dbReference>
<evidence type="ECO:0000313" key="6">
    <source>
        <dbReference type="Proteomes" id="UP000244962"/>
    </source>
</evidence>
<proteinExistence type="inferred from homology"/>
<reference evidence="6" key="1">
    <citation type="submission" date="2018-04" db="EMBL/GenBank/DDBJ databases">
        <authorList>
            <person name="Liu S."/>
            <person name="Wang Z."/>
            <person name="Li J."/>
        </authorList>
    </citation>
    <scope>NUCLEOTIDE SEQUENCE [LARGE SCALE GENOMIC DNA]</scope>
    <source>
        <strain evidence="6">622</strain>
    </source>
</reference>
<keyword evidence="1 5" id="KW-0808">Transferase</keyword>
<keyword evidence="6" id="KW-1185">Reference proteome</keyword>
<keyword evidence="2" id="KW-0012">Acyltransferase</keyword>
<dbReference type="PANTHER" id="PTHR43792:SF8">
    <property type="entry name" value="[RIBOSOMAL PROTEIN US5]-ALANINE N-ACETYLTRANSFERASE"/>
    <property type="match status" value="1"/>
</dbReference>
<name>A0A2U1TF41_9MICO</name>
<dbReference type="Pfam" id="PF13302">
    <property type="entry name" value="Acetyltransf_3"/>
    <property type="match status" value="1"/>
</dbReference>
<sequence>MDVVRIETDRLILDEPADADVPFIFAYCQDQLIQDFTTVPQPYRLRDAENFLTRVVEPGWTSGKELTWALRRRNEPTILGVVSLRDWNDSQAMIGFWLGAPWRGQGYMPEAVAAVCDWAFESEWFADSARPKTTIVWEALIGNPASALVARKVGFRYTGTGSGEVARFGEFAPSHRAELTVSDRPGPAAGWPAEVLSR</sequence>
<dbReference type="PROSITE" id="PS51186">
    <property type="entry name" value="GNAT"/>
    <property type="match status" value="1"/>
</dbReference>
<dbReference type="EMBL" id="QEFB01000004">
    <property type="protein sequence ID" value="PWC07515.1"/>
    <property type="molecule type" value="Genomic_DNA"/>
</dbReference>
<evidence type="ECO:0000256" key="2">
    <source>
        <dbReference type="ARBA" id="ARBA00023315"/>
    </source>
</evidence>
<dbReference type="InterPro" id="IPR000182">
    <property type="entry name" value="GNAT_dom"/>
</dbReference>
<comment type="similarity">
    <text evidence="3">Belongs to the acetyltransferase family. RimJ subfamily.</text>
</comment>